<proteinExistence type="predicted"/>
<accession>A0ACB9JHJ2</accession>
<organism evidence="1 2">
    <name type="scientific">Smallanthus sonchifolius</name>
    <dbReference type="NCBI Taxonomy" id="185202"/>
    <lineage>
        <taxon>Eukaryota</taxon>
        <taxon>Viridiplantae</taxon>
        <taxon>Streptophyta</taxon>
        <taxon>Embryophyta</taxon>
        <taxon>Tracheophyta</taxon>
        <taxon>Spermatophyta</taxon>
        <taxon>Magnoliopsida</taxon>
        <taxon>eudicotyledons</taxon>
        <taxon>Gunneridae</taxon>
        <taxon>Pentapetalae</taxon>
        <taxon>asterids</taxon>
        <taxon>campanulids</taxon>
        <taxon>Asterales</taxon>
        <taxon>Asteraceae</taxon>
        <taxon>Asteroideae</taxon>
        <taxon>Heliantheae alliance</taxon>
        <taxon>Millerieae</taxon>
        <taxon>Smallanthus</taxon>
    </lineage>
</organism>
<reference evidence="2" key="1">
    <citation type="journal article" date="2022" name="Mol. Ecol. Resour.">
        <title>The genomes of chicory, endive, great burdock and yacon provide insights into Asteraceae palaeo-polyploidization history and plant inulin production.</title>
        <authorList>
            <person name="Fan W."/>
            <person name="Wang S."/>
            <person name="Wang H."/>
            <person name="Wang A."/>
            <person name="Jiang F."/>
            <person name="Liu H."/>
            <person name="Zhao H."/>
            <person name="Xu D."/>
            <person name="Zhang Y."/>
        </authorList>
    </citation>
    <scope>NUCLEOTIDE SEQUENCE [LARGE SCALE GENOMIC DNA]</scope>
    <source>
        <strain evidence="2">cv. Yunnan</strain>
    </source>
</reference>
<reference evidence="1 2" key="2">
    <citation type="journal article" date="2022" name="Mol. Ecol. Resour.">
        <title>The genomes of chicory, endive, great burdock and yacon provide insights into Asteraceae paleo-polyploidization history and plant inulin production.</title>
        <authorList>
            <person name="Fan W."/>
            <person name="Wang S."/>
            <person name="Wang H."/>
            <person name="Wang A."/>
            <person name="Jiang F."/>
            <person name="Liu H."/>
            <person name="Zhao H."/>
            <person name="Xu D."/>
            <person name="Zhang Y."/>
        </authorList>
    </citation>
    <scope>NUCLEOTIDE SEQUENCE [LARGE SCALE GENOMIC DNA]</scope>
    <source>
        <strain evidence="2">cv. Yunnan</strain>
        <tissue evidence="1">Leaves</tissue>
    </source>
</reference>
<keyword evidence="2" id="KW-1185">Reference proteome</keyword>
<evidence type="ECO:0000313" key="2">
    <source>
        <dbReference type="Proteomes" id="UP001056120"/>
    </source>
</evidence>
<gene>
    <name evidence="1" type="ORF">L1987_13443</name>
</gene>
<protein>
    <submittedName>
        <fullName evidence="1">Uncharacterized protein</fullName>
    </submittedName>
</protein>
<dbReference type="Proteomes" id="UP001056120">
    <property type="component" value="Linkage Group LG04"/>
</dbReference>
<name>A0ACB9JHJ2_9ASTR</name>
<dbReference type="EMBL" id="CM042021">
    <property type="protein sequence ID" value="KAI3819602.1"/>
    <property type="molecule type" value="Genomic_DNA"/>
</dbReference>
<evidence type="ECO:0000313" key="1">
    <source>
        <dbReference type="EMBL" id="KAI3819602.1"/>
    </source>
</evidence>
<sequence length="485" mass="53868">MVMQINPAEGQGFLMYPRFIQMILNHLIPDLPQHAIRLTLTPMSKRIFTNCTKVKQQNVALIPVNTPLFGHLINPDYVAPPNDNWFHPDEIAQAQGVNVQPQQQQPQQPEQQQVQQQKIPVPQIQVPVIHNPDHDLGMNMDDFIDDDVYSPIHEQEGNVVTEADSSSSSSDTISSDDDSTDSDESRDFSSARRPRRKSVRDPPSGSVLGKRSLVDESSDNDSDFNPDPTHQKLMSASIAAAKSSQGVEDANFLASLIITPPRSKDPSPVHTPVPAVIPTTSSHSIPQSTAGLSKLSDSDMITFLESQVLSLQTQTQAQQIADMQALVSKLVQRLDAQGELRIHDTCHTESIQRRDDEDNDPAGNIEGDRQYTAANPISKVQGESTSQSLEGNKDTTGTSDEEILLLEFFQDSEEEEAEKIECLDDIDDLFKDMEDDMSDTEIEEGEIVEIEIEKEKDSVTYEGCDGLKILWTLLKTSHCLMIQLS</sequence>
<comment type="caution">
    <text evidence="1">The sequence shown here is derived from an EMBL/GenBank/DDBJ whole genome shotgun (WGS) entry which is preliminary data.</text>
</comment>